<evidence type="ECO:0008006" key="3">
    <source>
        <dbReference type="Google" id="ProtNLM"/>
    </source>
</evidence>
<dbReference type="Proteomes" id="UP000321083">
    <property type="component" value="Unassembled WGS sequence"/>
</dbReference>
<accession>A0A5C6M3S4</accession>
<comment type="caution">
    <text evidence="1">The sequence shown here is derived from an EMBL/GenBank/DDBJ whole genome shotgun (WGS) entry which is preliminary data.</text>
</comment>
<dbReference type="EMBL" id="SRHE01000521">
    <property type="protein sequence ID" value="TWW08749.1"/>
    <property type="molecule type" value="Genomic_DNA"/>
</dbReference>
<organism evidence="1 2">
    <name type="scientific">Planctomyces bekefii</name>
    <dbReference type="NCBI Taxonomy" id="1653850"/>
    <lineage>
        <taxon>Bacteria</taxon>
        <taxon>Pseudomonadati</taxon>
        <taxon>Planctomycetota</taxon>
        <taxon>Planctomycetia</taxon>
        <taxon>Planctomycetales</taxon>
        <taxon>Planctomycetaceae</taxon>
        <taxon>Planctomyces</taxon>
    </lineage>
</organism>
<sequence length="104" mass="11669">MSRLWWRGGFPKAFLASSDRDAYFRGTHSGAELDLLLSHNGRRLGVEFKFTDRPATTKSMRVVQQDLMLDHLYVVHPGEHTFALDTAITAVTLPQLTAILLATN</sequence>
<evidence type="ECO:0000313" key="1">
    <source>
        <dbReference type="EMBL" id="TWW08749.1"/>
    </source>
</evidence>
<reference evidence="1 2" key="2">
    <citation type="submission" date="2019-08" db="EMBL/GenBank/DDBJ databases">
        <authorList>
            <person name="Henke P."/>
        </authorList>
    </citation>
    <scope>NUCLEOTIDE SEQUENCE [LARGE SCALE GENOMIC DNA]</scope>
    <source>
        <strain evidence="1">Phe10_nw2017</strain>
    </source>
</reference>
<gene>
    <name evidence="1" type="ORF">E3A20_21230</name>
</gene>
<name>A0A5C6M3S4_9PLAN</name>
<reference evidence="1 2" key="1">
    <citation type="submission" date="2019-08" db="EMBL/GenBank/DDBJ databases">
        <title>100 year-old enigma solved: identification of Planctomyces bekefii, the type genus and species of the phylum Planctomycetes.</title>
        <authorList>
            <person name="Svetlana D.N."/>
            <person name="Overmann J."/>
        </authorList>
    </citation>
    <scope>NUCLEOTIDE SEQUENCE [LARGE SCALE GENOMIC DNA]</scope>
    <source>
        <strain evidence="1">Phe10_nw2017</strain>
    </source>
</reference>
<protein>
    <recommendedName>
        <fullName evidence="3">DUF4143 domain-containing protein</fullName>
    </recommendedName>
</protein>
<dbReference type="AlphaFoldDB" id="A0A5C6M3S4"/>
<proteinExistence type="predicted"/>
<evidence type="ECO:0000313" key="2">
    <source>
        <dbReference type="Proteomes" id="UP000321083"/>
    </source>
</evidence>
<keyword evidence="2" id="KW-1185">Reference proteome</keyword>